<evidence type="ECO:0000259" key="4">
    <source>
        <dbReference type="PROSITE" id="PS50043"/>
    </source>
</evidence>
<keyword evidence="1 3" id="KW-0597">Phosphoprotein</keyword>
<dbReference type="AlphaFoldDB" id="A0A6H1TUX0"/>
<dbReference type="SMART" id="SM00421">
    <property type="entry name" value="HTH_LUXR"/>
    <property type="match status" value="1"/>
</dbReference>
<dbReference type="CDD" id="cd06170">
    <property type="entry name" value="LuxR_C_like"/>
    <property type="match status" value="1"/>
</dbReference>
<keyword evidence="2" id="KW-0238">DNA-binding</keyword>
<organism evidence="6 7">
    <name type="scientific">Oxynema aestuarii AP17</name>
    <dbReference type="NCBI Taxonomy" id="2064643"/>
    <lineage>
        <taxon>Bacteria</taxon>
        <taxon>Bacillati</taxon>
        <taxon>Cyanobacteriota</taxon>
        <taxon>Cyanophyceae</taxon>
        <taxon>Oscillatoriophycideae</taxon>
        <taxon>Oscillatoriales</taxon>
        <taxon>Oscillatoriaceae</taxon>
        <taxon>Oxynema</taxon>
        <taxon>Oxynema aestuarii</taxon>
    </lineage>
</organism>
<name>A0A6H1TUX0_9CYAN</name>
<dbReference type="InterPro" id="IPR001789">
    <property type="entry name" value="Sig_transdc_resp-reg_receiver"/>
</dbReference>
<dbReference type="Proteomes" id="UP000500857">
    <property type="component" value="Chromosome"/>
</dbReference>
<dbReference type="KEGG" id="oxy:HCG48_07275"/>
<feature type="modified residue" description="4-aspartylphosphate" evidence="3">
    <location>
        <position position="63"/>
    </location>
</feature>
<dbReference type="GO" id="GO:0000160">
    <property type="term" value="P:phosphorelay signal transduction system"/>
    <property type="evidence" value="ECO:0007669"/>
    <property type="project" value="InterPro"/>
</dbReference>
<dbReference type="PANTHER" id="PTHR43214">
    <property type="entry name" value="TWO-COMPONENT RESPONSE REGULATOR"/>
    <property type="match status" value="1"/>
</dbReference>
<dbReference type="InterPro" id="IPR016032">
    <property type="entry name" value="Sig_transdc_resp-reg_C-effctor"/>
</dbReference>
<dbReference type="InterPro" id="IPR039420">
    <property type="entry name" value="WalR-like"/>
</dbReference>
<gene>
    <name evidence="6" type="ORF">HCG48_07275</name>
</gene>
<evidence type="ECO:0000313" key="7">
    <source>
        <dbReference type="Proteomes" id="UP000500857"/>
    </source>
</evidence>
<dbReference type="PRINTS" id="PR00038">
    <property type="entry name" value="HTHLUXR"/>
</dbReference>
<dbReference type="SUPFAM" id="SSF46894">
    <property type="entry name" value="C-terminal effector domain of the bipartite response regulators"/>
    <property type="match status" value="1"/>
</dbReference>
<dbReference type="InterPro" id="IPR000792">
    <property type="entry name" value="Tscrpt_reg_LuxR_C"/>
</dbReference>
<dbReference type="PROSITE" id="PS50110">
    <property type="entry name" value="RESPONSE_REGULATORY"/>
    <property type="match status" value="1"/>
</dbReference>
<evidence type="ECO:0000259" key="5">
    <source>
        <dbReference type="PROSITE" id="PS50110"/>
    </source>
</evidence>
<dbReference type="InterPro" id="IPR011006">
    <property type="entry name" value="CheY-like_superfamily"/>
</dbReference>
<feature type="domain" description="HTH luxR-type" evidence="4">
    <location>
        <begin position="155"/>
        <end position="220"/>
    </location>
</feature>
<reference evidence="6 7" key="1">
    <citation type="submission" date="2020-04" db="EMBL/GenBank/DDBJ databases">
        <authorList>
            <person name="Basu S."/>
            <person name="Maruthanayagam V."/>
            <person name="Chakraborty S."/>
            <person name="Pramanik A."/>
            <person name="Mukherjee J."/>
            <person name="Brink B."/>
        </authorList>
    </citation>
    <scope>NUCLEOTIDE SEQUENCE [LARGE SCALE GENOMIC DNA]</scope>
    <source>
        <strain evidence="6 7">AP17</strain>
    </source>
</reference>
<dbReference type="Gene3D" id="3.40.50.2300">
    <property type="match status" value="1"/>
</dbReference>
<dbReference type="EMBL" id="CP051167">
    <property type="protein sequence ID" value="QIZ70404.1"/>
    <property type="molecule type" value="Genomic_DNA"/>
</dbReference>
<evidence type="ECO:0000313" key="6">
    <source>
        <dbReference type="EMBL" id="QIZ70404.1"/>
    </source>
</evidence>
<evidence type="ECO:0000256" key="3">
    <source>
        <dbReference type="PROSITE-ProRule" id="PRU00169"/>
    </source>
</evidence>
<accession>A0A6H1TUX0</accession>
<feature type="domain" description="Response regulatory" evidence="5">
    <location>
        <begin position="8"/>
        <end position="128"/>
    </location>
</feature>
<dbReference type="Pfam" id="PF00072">
    <property type="entry name" value="Response_reg"/>
    <property type="match status" value="1"/>
</dbReference>
<dbReference type="CDD" id="cd17535">
    <property type="entry name" value="REC_NarL-like"/>
    <property type="match status" value="1"/>
</dbReference>
<evidence type="ECO:0000256" key="2">
    <source>
        <dbReference type="ARBA" id="ARBA00023125"/>
    </source>
</evidence>
<proteinExistence type="predicted"/>
<dbReference type="Pfam" id="PF00196">
    <property type="entry name" value="GerE"/>
    <property type="match status" value="1"/>
</dbReference>
<dbReference type="PROSITE" id="PS50043">
    <property type="entry name" value="HTH_LUXR_2"/>
    <property type="match status" value="1"/>
</dbReference>
<keyword evidence="7" id="KW-1185">Reference proteome</keyword>
<dbReference type="GO" id="GO:0003677">
    <property type="term" value="F:DNA binding"/>
    <property type="evidence" value="ECO:0007669"/>
    <property type="project" value="UniProtKB-KW"/>
</dbReference>
<protein>
    <submittedName>
        <fullName evidence="6">Response regulator transcription factor</fullName>
    </submittedName>
</protein>
<dbReference type="InterPro" id="IPR058245">
    <property type="entry name" value="NreC/VraR/RcsB-like_REC"/>
</dbReference>
<evidence type="ECO:0000256" key="1">
    <source>
        <dbReference type="ARBA" id="ARBA00022553"/>
    </source>
</evidence>
<dbReference type="SMART" id="SM00448">
    <property type="entry name" value="REC"/>
    <property type="match status" value="1"/>
</dbReference>
<dbReference type="PROSITE" id="PS00622">
    <property type="entry name" value="HTH_LUXR_1"/>
    <property type="match status" value="1"/>
</dbReference>
<dbReference type="SUPFAM" id="SSF52172">
    <property type="entry name" value="CheY-like"/>
    <property type="match status" value="1"/>
</dbReference>
<dbReference type="RefSeq" id="WP_168568559.1">
    <property type="nucleotide sequence ID" value="NZ_CP051167.1"/>
</dbReference>
<dbReference type="GO" id="GO:0006355">
    <property type="term" value="P:regulation of DNA-templated transcription"/>
    <property type="evidence" value="ECO:0007669"/>
    <property type="project" value="InterPro"/>
</dbReference>
<sequence length="224" mass="25184">MSTHQLISILLVDDDPIFRQGLRTLLEFYSNGKLKFNVVGEAACVDQALKLTKEQHQSLVLLDLELPHEDGISALIRFRERGYSGKILVLSAHHEDEWVFRAMQAGARGYVFKDRLANQLCEAISTVIDDRIYLDPDVATSFFRMFHFYAGRCLQAAQSLHLTEREQEVLHWLVQGASNEAIAQNLYVTVATVKAHLTSIFEKLGVTSRTQAIVKALKLGLVSA</sequence>